<dbReference type="GeneID" id="63786634"/>
<dbReference type="EMBL" id="MCFI01000022">
    <property type="protein sequence ID" value="ORY76669.1"/>
    <property type="molecule type" value="Genomic_DNA"/>
</dbReference>
<dbReference type="OrthoDB" id="441517at2759"/>
<feature type="transmembrane region" description="Helical" evidence="1">
    <location>
        <begin position="51"/>
        <end position="73"/>
    </location>
</feature>
<keyword evidence="1" id="KW-0812">Transmembrane</keyword>
<evidence type="ECO:0000313" key="3">
    <source>
        <dbReference type="Proteomes" id="UP000193685"/>
    </source>
</evidence>
<accession>A0A1Y2EYI8</accession>
<evidence type="ECO:0000313" key="2">
    <source>
        <dbReference type="EMBL" id="ORY76669.1"/>
    </source>
</evidence>
<dbReference type="RefSeq" id="XP_040722749.1">
    <property type="nucleotide sequence ID" value="XM_040870035.1"/>
</dbReference>
<gene>
    <name evidence="2" type="ORF">BCR37DRAFT_383312</name>
</gene>
<keyword evidence="1" id="KW-0472">Membrane</keyword>
<dbReference type="Proteomes" id="UP000193685">
    <property type="component" value="Unassembled WGS sequence"/>
</dbReference>
<keyword evidence="1" id="KW-1133">Transmembrane helix</keyword>
<keyword evidence="3" id="KW-1185">Reference proteome</keyword>
<comment type="caution">
    <text evidence="2">The sequence shown here is derived from an EMBL/GenBank/DDBJ whole genome shotgun (WGS) entry which is preliminary data.</text>
</comment>
<evidence type="ECO:0000256" key="1">
    <source>
        <dbReference type="SAM" id="Phobius"/>
    </source>
</evidence>
<name>A0A1Y2EYI8_PROLT</name>
<organism evidence="2 3">
    <name type="scientific">Protomyces lactucae-debilis</name>
    <dbReference type="NCBI Taxonomy" id="2754530"/>
    <lineage>
        <taxon>Eukaryota</taxon>
        <taxon>Fungi</taxon>
        <taxon>Dikarya</taxon>
        <taxon>Ascomycota</taxon>
        <taxon>Taphrinomycotina</taxon>
        <taxon>Taphrinomycetes</taxon>
        <taxon>Taphrinales</taxon>
        <taxon>Protomycetaceae</taxon>
        <taxon>Protomyces</taxon>
    </lineage>
</organism>
<dbReference type="AlphaFoldDB" id="A0A1Y2EYI8"/>
<proteinExistence type="predicted"/>
<sequence>MTDVNLDRFLLLCIFRSPVMGSKRRQPLILARENLDASIEPCIPFITARRFWILVYLYLGLTAASALVARLACRPILTKILAARCAQMAHARDLVAGFVEPTGEAVNMSRQEAGGVVVDTTRHKLLVHSYTRTGEDIPETSAKEVYVDDAKQSETVGPVATLTQVKTSISTMSSDSEANAYGGLLRCSAAFKEYLDSLNQMAYQRSYATPGVHDSTDKGIQNCKAEIRSVEGSVLLQGTFQVECHRSSSSSSSTNRQVWPNSRQSLLLLLHKTYLHLHCLQSSNLQT</sequence>
<protein>
    <submittedName>
        <fullName evidence="2">Uncharacterized protein</fullName>
    </submittedName>
</protein>
<reference evidence="2 3" key="1">
    <citation type="submission" date="2016-07" db="EMBL/GenBank/DDBJ databases">
        <title>Pervasive Adenine N6-methylation of Active Genes in Fungi.</title>
        <authorList>
            <consortium name="DOE Joint Genome Institute"/>
            <person name="Mondo S.J."/>
            <person name="Dannebaum R.O."/>
            <person name="Kuo R.C."/>
            <person name="Labutti K."/>
            <person name="Haridas S."/>
            <person name="Kuo A."/>
            <person name="Salamov A."/>
            <person name="Ahrendt S.R."/>
            <person name="Lipzen A."/>
            <person name="Sullivan W."/>
            <person name="Andreopoulos W.B."/>
            <person name="Clum A."/>
            <person name="Lindquist E."/>
            <person name="Daum C."/>
            <person name="Ramamoorthy G.K."/>
            <person name="Gryganskyi A."/>
            <person name="Culley D."/>
            <person name="Magnuson J.K."/>
            <person name="James T.Y."/>
            <person name="O'Malley M.A."/>
            <person name="Stajich J.E."/>
            <person name="Spatafora J.W."/>
            <person name="Visel A."/>
            <person name="Grigoriev I.V."/>
        </authorList>
    </citation>
    <scope>NUCLEOTIDE SEQUENCE [LARGE SCALE GENOMIC DNA]</scope>
    <source>
        <strain evidence="2 3">12-1054</strain>
    </source>
</reference>